<feature type="transmembrane region" description="Helical" evidence="6">
    <location>
        <begin position="225"/>
        <end position="245"/>
    </location>
</feature>
<organism evidence="8 9">
    <name type="scientific">Pseudacidovorax intermedius</name>
    <dbReference type="NCBI Taxonomy" id="433924"/>
    <lineage>
        <taxon>Bacteria</taxon>
        <taxon>Pseudomonadati</taxon>
        <taxon>Pseudomonadota</taxon>
        <taxon>Betaproteobacteria</taxon>
        <taxon>Burkholderiales</taxon>
        <taxon>Comamonadaceae</taxon>
        <taxon>Pseudacidovorax</taxon>
    </lineage>
</organism>
<dbReference type="InterPro" id="IPR050638">
    <property type="entry name" value="AA-Vitamin_Transporters"/>
</dbReference>
<feature type="domain" description="EamA" evidence="7">
    <location>
        <begin position="15"/>
        <end position="148"/>
    </location>
</feature>
<proteinExistence type="inferred from homology"/>
<feature type="transmembrane region" description="Helical" evidence="6">
    <location>
        <begin position="49"/>
        <end position="70"/>
    </location>
</feature>
<evidence type="ECO:0000256" key="3">
    <source>
        <dbReference type="ARBA" id="ARBA00022692"/>
    </source>
</evidence>
<evidence type="ECO:0000256" key="4">
    <source>
        <dbReference type="ARBA" id="ARBA00022989"/>
    </source>
</evidence>
<dbReference type="AlphaFoldDB" id="A0A147GQT3"/>
<feature type="transmembrane region" description="Helical" evidence="6">
    <location>
        <begin position="82"/>
        <end position="102"/>
    </location>
</feature>
<feature type="domain" description="EamA" evidence="7">
    <location>
        <begin position="167"/>
        <end position="297"/>
    </location>
</feature>
<accession>A0A147GQT3</accession>
<dbReference type="PANTHER" id="PTHR32322">
    <property type="entry name" value="INNER MEMBRANE TRANSPORTER"/>
    <property type="match status" value="1"/>
</dbReference>
<dbReference type="Proteomes" id="UP000072741">
    <property type="component" value="Unassembled WGS sequence"/>
</dbReference>
<dbReference type="PATRIC" id="fig|433924.3.peg.355"/>
<dbReference type="RefSeq" id="WP_058643152.1">
    <property type="nucleotide sequence ID" value="NZ_LDSL01000110.1"/>
</dbReference>
<evidence type="ECO:0000313" key="9">
    <source>
        <dbReference type="Proteomes" id="UP000072741"/>
    </source>
</evidence>
<feature type="transmembrane region" description="Helical" evidence="6">
    <location>
        <begin position="166"/>
        <end position="185"/>
    </location>
</feature>
<evidence type="ECO:0000256" key="2">
    <source>
        <dbReference type="ARBA" id="ARBA00007362"/>
    </source>
</evidence>
<comment type="caution">
    <text evidence="8">The sequence shown here is derived from an EMBL/GenBank/DDBJ whole genome shotgun (WGS) entry which is preliminary data.</text>
</comment>
<feature type="transmembrane region" description="Helical" evidence="6">
    <location>
        <begin position="197"/>
        <end position="219"/>
    </location>
</feature>
<reference evidence="8 9" key="1">
    <citation type="journal article" date="2016" name="Front. Microbiol.">
        <title>Genomic Resource of Rice Seed Associated Bacteria.</title>
        <authorList>
            <person name="Midha S."/>
            <person name="Bansal K."/>
            <person name="Sharma S."/>
            <person name="Kumar N."/>
            <person name="Patil P.P."/>
            <person name="Chaudhry V."/>
            <person name="Patil P.B."/>
        </authorList>
    </citation>
    <scope>NUCLEOTIDE SEQUENCE [LARGE SCALE GENOMIC DNA]</scope>
    <source>
        <strain evidence="8 9">NS331</strain>
    </source>
</reference>
<dbReference type="InterPro" id="IPR037185">
    <property type="entry name" value="EmrE-like"/>
</dbReference>
<dbReference type="PANTHER" id="PTHR32322:SF2">
    <property type="entry name" value="EAMA DOMAIN-CONTAINING PROTEIN"/>
    <property type="match status" value="1"/>
</dbReference>
<dbReference type="SUPFAM" id="SSF103481">
    <property type="entry name" value="Multidrug resistance efflux transporter EmrE"/>
    <property type="match status" value="2"/>
</dbReference>
<keyword evidence="4 6" id="KW-1133">Transmembrane helix</keyword>
<keyword evidence="5 6" id="KW-0472">Membrane</keyword>
<protein>
    <submittedName>
        <fullName evidence="8">Multidrug DMT transporter permease</fullName>
    </submittedName>
</protein>
<feature type="transmembrane region" description="Helical" evidence="6">
    <location>
        <begin position="15"/>
        <end position="37"/>
    </location>
</feature>
<evidence type="ECO:0000256" key="1">
    <source>
        <dbReference type="ARBA" id="ARBA00004141"/>
    </source>
</evidence>
<feature type="transmembrane region" description="Helical" evidence="6">
    <location>
        <begin position="108"/>
        <end position="129"/>
    </location>
</feature>
<keyword evidence="3 6" id="KW-0812">Transmembrane</keyword>
<dbReference type="GO" id="GO:0016020">
    <property type="term" value="C:membrane"/>
    <property type="evidence" value="ECO:0007669"/>
    <property type="project" value="UniProtKB-SubCell"/>
</dbReference>
<sequence length="313" mass="32666">MSTPSTDQHARNQRLGLWLGILGVAVFGITLPATRLATGTAEAPQLSPWFVTLGRAALAGLLSAAFLLVTRSPLPQRRHWRPLALATLGNALGYPLLLALALRTVTAGHAAVVTALLPLVTAVIAALVLRQRAHWGFWLCAVAGSALVIVFSLLRASPQGGFGLDPADLLLVGGVVAASAGYIYGAQVTPALGAERVICWVCVLALPVTLPATFVLWPTAPVAPVAWGGLVYLGVFSMWAGFFAWYRGLALGGALRVSQAQLLQPFFSILAAVPILGERIDAMTLGFALAVVATVLLGKRLSQPAPPVKSATH</sequence>
<comment type="similarity">
    <text evidence="2">Belongs to the EamA transporter family.</text>
</comment>
<gene>
    <name evidence="8" type="ORF">NS331_17035</name>
</gene>
<dbReference type="OrthoDB" id="9784288at2"/>
<comment type="subcellular location">
    <subcellularLocation>
        <location evidence="1">Membrane</location>
        <topology evidence="1">Multi-pass membrane protein</topology>
    </subcellularLocation>
</comment>
<keyword evidence="9" id="KW-1185">Reference proteome</keyword>
<evidence type="ECO:0000313" key="8">
    <source>
        <dbReference type="EMBL" id="KTT17752.1"/>
    </source>
</evidence>
<dbReference type="InterPro" id="IPR000620">
    <property type="entry name" value="EamA_dom"/>
</dbReference>
<dbReference type="Pfam" id="PF00892">
    <property type="entry name" value="EamA"/>
    <property type="match status" value="2"/>
</dbReference>
<name>A0A147GQT3_9BURK</name>
<feature type="transmembrane region" description="Helical" evidence="6">
    <location>
        <begin position="136"/>
        <end position="154"/>
    </location>
</feature>
<evidence type="ECO:0000256" key="6">
    <source>
        <dbReference type="SAM" id="Phobius"/>
    </source>
</evidence>
<evidence type="ECO:0000259" key="7">
    <source>
        <dbReference type="Pfam" id="PF00892"/>
    </source>
</evidence>
<dbReference type="EMBL" id="LDSL01000110">
    <property type="protein sequence ID" value="KTT17752.1"/>
    <property type="molecule type" value="Genomic_DNA"/>
</dbReference>
<evidence type="ECO:0000256" key="5">
    <source>
        <dbReference type="ARBA" id="ARBA00023136"/>
    </source>
</evidence>